<dbReference type="Proteomes" id="UP001215280">
    <property type="component" value="Unassembled WGS sequence"/>
</dbReference>
<evidence type="ECO:0000313" key="3">
    <source>
        <dbReference type="Proteomes" id="UP001215280"/>
    </source>
</evidence>
<evidence type="ECO:0000256" key="1">
    <source>
        <dbReference type="SAM" id="SignalP"/>
    </source>
</evidence>
<gene>
    <name evidence="2" type="ORF">DFH07DRAFT_847057</name>
</gene>
<accession>A0AAD7HZJ9</accession>
<keyword evidence="1" id="KW-0732">Signal</keyword>
<dbReference type="AlphaFoldDB" id="A0AAD7HZJ9"/>
<proteinExistence type="predicted"/>
<feature type="signal peptide" evidence="1">
    <location>
        <begin position="1"/>
        <end position="23"/>
    </location>
</feature>
<sequence>MAAQRGGVCRLCLVVRWWAWVSGKQDEHAGDLAHARSLACGYAANMRLLLKERSAGMENKKITSTPNRAGSSGGA</sequence>
<comment type="caution">
    <text evidence="2">The sequence shown here is derived from an EMBL/GenBank/DDBJ whole genome shotgun (WGS) entry which is preliminary data.</text>
</comment>
<reference evidence="2" key="1">
    <citation type="submission" date="2023-03" db="EMBL/GenBank/DDBJ databases">
        <title>Massive genome expansion in bonnet fungi (Mycena s.s.) driven by repeated elements and novel gene families across ecological guilds.</title>
        <authorList>
            <consortium name="Lawrence Berkeley National Laboratory"/>
            <person name="Harder C.B."/>
            <person name="Miyauchi S."/>
            <person name="Viragh M."/>
            <person name="Kuo A."/>
            <person name="Thoen E."/>
            <person name="Andreopoulos B."/>
            <person name="Lu D."/>
            <person name="Skrede I."/>
            <person name="Drula E."/>
            <person name="Henrissat B."/>
            <person name="Morin E."/>
            <person name="Kohler A."/>
            <person name="Barry K."/>
            <person name="LaButti K."/>
            <person name="Morin E."/>
            <person name="Salamov A."/>
            <person name="Lipzen A."/>
            <person name="Mereny Z."/>
            <person name="Hegedus B."/>
            <person name="Baldrian P."/>
            <person name="Stursova M."/>
            <person name="Weitz H."/>
            <person name="Taylor A."/>
            <person name="Grigoriev I.V."/>
            <person name="Nagy L.G."/>
            <person name="Martin F."/>
            <person name="Kauserud H."/>
        </authorList>
    </citation>
    <scope>NUCLEOTIDE SEQUENCE</scope>
    <source>
        <strain evidence="2">CBHHK188m</strain>
    </source>
</reference>
<protein>
    <submittedName>
        <fullName evidence="2">Uncharacterized protein</fullName>
    </submittedName>
</protein>
<name>A0AAD7HZJ9_9AGAR</name>
<keyword evidence="3" id="KW-1185">Reference proteome</keyword>
<feature type="non-terminal residue" evidence="2">
    <location>
        <position position="75"/>
    </location>
</feature>
<feature type="chain" id="PRO_5042164870" evidence="1">
    <location>
        <begin position="24"/>
        <end position="75"/>
    </location>
</feature>
<organism evidence="2 3">
    <name type="scientific">Mycena maculata</name>
    <dbReference type="NCBI Taxonomy" id="230809"/>
    <lineage>
        <taxon>Eukaryota</taxon>
        <taxon>Fungi</taxon>
        <taxon>Dikarya</taxon>
        <taxon>Basidiomycota</taxon>
        <taxon>Agaricomycotina</taxon>
        <taxon>Agaricomycetes</taxon>
        <taxon>Agaricomycetidae</taxon>
        <taxon>Agaricales</taxon>
        <taxon>Marasmiineae</taxon>
        <taxon>Mycenaceae</taxon>
        <taxon>Mycena</taxon>
    </lineage>
</organism>
<dbReference type="EMBL" id="JARJLG010000181">
    <property type="protein sequence ID" value="KAJ7731673.1"/>
    <property type="molecule type" value="Genomic_DNA"/>
</dbReference>
<evidence type="ECO:0000313" key="2">
    <source>
        <dbReference type="EMBL" id="KAJ7731673.1"/>
    </source>
</evidence>